<reference evidence="1 2" key="1">
    <citation type="submission" date="2019-02" db="EMBL/GenBank/DDBJ databases">
        <title>Genome sequencing of the rare red list fungi Hericium alpestre (H. flagellum).</title>
        <authorList>
            <person name="Buettner E."/>
            <person name="Kellner H."/>
        </authorList>
    </citation>
    <scope>NUCLEOTIDE SEQUENCE [LARGE SCALE GENOMIC DNA]</scope>
    <source>
        <strain evidence="1 2">DSM 108284</strain>
    </source>
</reference>
<dbReference type="SUPFAM" id="SSF51735">
    <property type="entry name" value="NAD(P)-binding Rossmann-fold domains"/>
    <property type="match status" value="1"/>
</dbReference>
<sequence length="246" mass="26574">MAPPSESPSVTTMARDDVYPAISPEPHFVNRTFKGKVVFIAGASRGIGQEIAITAYAKAAALVVITGRKQATLDSVCASILDLVPHATVLAIPVDVTRTEQVVEKFGKLDICIANTGAIESFDKLIAEQDPEVCAALPYLSLTKGYFFAVPSAAAQIRLPKISAYGLSKHAGIRLVEFIALVEYLPRSYDSVRLPAATALYLSAGKADWLSGRFVAATWDLEELERDWKDKIIESQALVNRLAIPV</sequence>
<proteinExistence type="predicted"/>
<evidence type="ECO:0008006" key="3">
    <source>
        <dbReference type="Google" id="ProtNLM"/>
    </source>
</evidence>
<dbReference type="Pfam" id="PF00106">
    <property type="entry name" value="adh_short"/>
    <property type="match status" value="1"/>
</dbReference>
<dbReference type="STRING" id="135208.A0A4Z0A1L0"/>
<dbReference type="AlphaFoldDB" id="A0A4Z0A1L0"/>
<dbReference type="PANTHER" id="PTHR43975">
    <property type="entry name" value="ZGC:101858"/>
    <property type="match status" value="1"/>
</dbReference>
<evidence type="ECO:0000313" key="2">
    <source>
        <dbReference type="Proteomes" id="UP000298061"/>
    </source>
</evidence>
<dbReference type="InterPro" id="IPR036291">
    <property type="entry name" value="NAD(P)-bd_dom_sf"/>
</dbReference>
<dbReference type="OrthoDB" id="1933717at2759"/>
<dbReference type="Gene3D" id="3.40.50.720">
    <property type="entry name" value="NAD(P)-binding Rossmann-like Domain"/>
    <property type="match status" value="1"/>
</dbReference>
<name>A0A4Z0A1L0_9AGAM</name>
<organism evidence="1 2">
    <name type="scientific">Hericium alpestre</name>
    <dbReference type="NCBI Taxonomy" id="135208"/>
    <lineage>
        <taxon>Eukaryota</taxon>
        <taxon>Fungi</taxon>
        <taxon>Dikarya</taxon>
        <taxon>Basidiomycota</taxon>
        <taxon>Agaricomycotina</taxon>
        <taxon>Agaricomycetes</taxon>
        <taxon>Russulales</taxon>
        <taxon>Hericiaceae</taxon>
        <taxon>Hericium</taxon>
    </lineage>
</organism>
<gene>
    <name evidence="1" type="ORF">EWM64_g3944</name>
</gene>
<dbReference type="PRINTS" id="PR00081">
    <property type="entry name" value="GDHRDH"/>
</dbReference>
<keyword evidence="2" id="KW-1185">Reference proteome</keyword>
<comment type="caution">
    <text evidence="1">The sequence shown here is derived from an EMBL/GenBank/DDBJ whole genome shotgun (WGS) entry which is preliminary data.</text>
</comment>
<evidence type="ECO:0000313" key="1">
    <source>
        <dbReference type="EMBL" id="TFY80071.1"/>
    </source>
</evidence>
<dbReference type="InterPro" id="IPR002347">
    <property type="entry name" value="SDR_fam"/>
</dbReference>
<dbReference type="Proteomes" id="UP000298061">
    <property type="component" value="Unassembled WGS sequence"/>
</dbReference>
<protein>
    <recommendedName>
        <fullName evidence="3">NAD(P)-binding protein</fullName>
    </recommendedName>
</protein>
<dbReference type="PANTHER" id="PTHR43975:SF2">
    <property type="entry name" value="EG:BACR7A4.14 PROTEIN-RELATED"/>
    <property type="match status" value="1"/>
</dbReference>
<accession>A0A4Z0A1L0</accession>
<dbReference type="EMBL" id="SFCI01000396">
    <property type="protein sequence ID" value="TFY80071.1"/>
    <property type="molecule type" value="Genomic_DNA"/>
</dbReference>